<organism evidence="1 2">
    <name type="scientific">Rotaria magnacalcarata</name>
    <dbReference type="NCBI Taxonomy" id="392030"/>
    <lineage>
        <taxon>Eukaryota</taxon>
        <taxon>Metazoa</taxon>
        <taxon>Spiralia</taxon>
        <taxon>Gnathifera</taxon>
        <taxon>Rotifera</taxon>
        <taxon>Eurotatoria</taxon>
        <taxon>Bdelloidea</taxon>
        <taxon>Philodinida</taxon>
        <taxon>Philodinidae</taxon>
        <taxon>Rotaria</taxon>
    </lineage>
</organism>
<proteinExistence type="predicted"/>
<gene>
    <name evidence="1" type="ORF">BYL167_LOCUS75047</name>
</gene>
<sequence>MQLVGEDTLLNAFNEQSIQNYTFDQFIIGHNVFYTLVLIEESNSFALIPPNATMTNEVEFTFECNGNAWIETNLMNLIELLVSSTSISRIDNIEQLINYYNRIIQSILSLNIYTVDNLEKLRSFASLVRCITALFPAEQAKNVFENAC</sequence>
<dbReference type="EMBL" id="CAJOBH010268169">
    <property type="protein sequence ID" value="CAF5162674.1"/>
    <property type="molecule type" value="Genomic_DNA"/>
</dbReference>
<evidence type="ECO:0000313" key="1">
    <source>
        <dbReference type="EMBL" id="CAF5162674.1"/>
    </source>
</evidence>
<comment type="caution">
    <text evidence="1">The sequence shown here is derived from an EMBL/GenBank/DDBJ whole genome shotgun (WGS) entry which is preliminary data.</text>
</comment>
<dbReference type="AlphaFoldDB" id="A0A8S3GK65"/>
<reference evidence="1" key="1">
    <citation type="submission" date="2021-02" db="EMBL/GenBank/DDBJ databases">
        <authorList>
            <person name="Nowell W R."/>
        </authorList>
    </citation>
    <scope>NUCLEOTIDE SEQUENCE</scope>
</reference>
<accession>A0A8S3GK65</accession>
<protein>
    <submittedName>
        <fullName evidence="1">Uncharacterized protein</fullName>
    </submittedName>
</protein>
<evidence type="ECO:0000313" key="2">
    <source>
        <dbReference type="Proteomes" id="UP000681967"/>
    </source>
</evidence>
<dbReference type="Proteomes" id="UP000681967">
    <property type="component" value="Unassembled WGS sequence"/>
</dbReference>
<feature type="non-terminal residue" evidence="1">
    <location>
        <position position="148"/>
    </location>
</feature>
<name>A0A8S3GK65_9BILA</name>